<accession>A0A0M0KAK5</accession>
<dbReference type="OrthoDB" id="289113at2759"/>
<reference evidence="2" key="1">
    <citation type="journal article" date="2015" name="PLoS Genet.">
        <title>Genome Sequence and Transcriptome Analyses of Chrysochromulina tobin: Metabolic Tools for Enhanced Algal Fitness in the Prominent Order Prymnesiales (Haptophyceae).</title>
        <authorList>
            <person name="Hovde B.T."/>
            <person name="Deodato C.R."/>
            <person name="Hunsperger H.M."/>
            <person name="Ryken S.A."/>
            <person name="Yost W."/>
            <person name="Jha R.K."/>
            <person name="Patterson J."/>
            <person name="Monnat R.J. Jr."/>
            <person name="Barlow S.B."/>
            <person name="Starkenburg S.R."/>
            <person name="Cattolico R.A."/>
        </authorList>
    </citation>
    <scope>NUCLEOTIDE SEQUENCE</scope>
    <source>
        <strain evidence="2">CCMP291</strain>
    </source>
</reference>
<gene>
    <name evidence="1" type="ORF">Ctob_010941</name>
</gene>
<dbReference type="PANTHER" id="PTHR47112:SF1">
    <property type="entry name" value="PX DOMAIN-CONTAINING PROTEIN"/>
    <property type="match status" value="1"/>
</dbReference>
<dbReference type="Gene3D" id="3.90.1720.10">
    <property type="entry name" value="endopeptidase domain like (from Nostoc punctiforme)"/>
    <property type="match status" value="1"/>
</dbReference>
<comment type="caution">
    <text evidence="1">The sequence shown here is derived from an EMBL/GenBank/DDBJ whole genome shotgun (WGS) entry which is preliminary data.</text>
</comment>
<dbReference type="AlphaFoldDB" id="A0A0M0KAK5"/>
<name>A0A0M0KAK5_9EUKA</name>
<dbReference type="SUPFAM" id="SSF54001">
    <property type="entry name" value="Cysteine proteinases"/>
    <property type="match status" value="1"/>
</dbReference>
<organism evidence="1 2">
    <name type="scientific">Chrysochromulina tobinii</name>
    <dbReference type="NCBI Taxonomy" id="1460289"/>
    <lineage>
        <taxon>Eukaryota</taxon>
        <taxon>Haptista</taxon>
        <taxon>Haptophyta</taxon>
        <taxon>Prymnesiophyceae</taxon>
        <taxon>Prymnesiales</taxon>
        <taxon>Chrysochromulinaceae</taxon>
        <taxon>Chrysochromulina</taxon>
    </lineage>
</organism>
<dbReference type="EMBL" id="JWZX01000738">
    <property type="protein sequence ID" value="KOO35829.1"/>
    <property type="molecule type" value="Genomic_DNA"/>
</dbReference>
<proteinExistence type="predicted"/>
<protein>
    <submittedName>
        <fullName evidence="1">Ph domain-containing protein</fullName>
    </submittedName>
</protein>
<evidence type="ECO:0000313" key="2">
    <source>
        <dbReference type="Proteomes" id="UP000037460"/>
    </source>
</evidence>
<evidence type="ECO:0000313" key="1">
    <source>
        <dbReference type="EMBL" id="KOO35829.1"/>
    </source>
</evidence>
<sequence>MSEVTLDFIALLRRLVADVPSRGATLNAALQQLASQELRDLEPDASLLEALLSVPTTAWDSFSADDLYKWHTLLTGVLQIPEVVSAAPAAAAYATDALIDGAFARAALPPAEETAQAMTPGSSLPGCVSMARLKTKVDVRDLESIVRTGDLILFSSKHAAAQVTKCFTASTWDHCGMVVKFSSRHVFILEYAGGVFLYPLFTRLYTYYAIQGREIVLRRLLPGQDRVEMQRRVESFVRGVLGQKPPSIEEILLAVLKQEGVVSSFLARLAGTNEKEHVDNLETLFCSKLIACVYKEVGILGKHRKSSDFLPKHFAEEYDEYLDLQAGALLGPGLPINFMSVAEEVENIRQRIVEEERKKPEAIVRAVSQFYVAARSGVGGLGDEISRSFRNLERGLHGWSEAALIAYDCL</sequence>
<dbReference type="PANTHER" id="PTHR47112">
    <property type="entry name" value="PX DOMAIN-CONTAINING PROTEIN"/>
    <property type="match status" value="1"/>
</dbReference>
<dbReference type="Proteomes" id="UP000037460">
    <property type="component" value="Unassembled WGS sequence"/>
</dbReference>
<keyword evidence="2" id="KW-1185">Reference proteome</keyword>
<dbReference type="InterPro" id="IPR038765">
    <property type="entry name" value="Papain-like_cys_pep_sf"/>
</dbReference>